<evidence type="ECO:0000313" key="2">
    <source>
        <dbReference type="Proteomes" id="UP000299102"/>
    </source>
</evidence>
<dbReference type="AlphaFoldDB" id="A0A4C1Y3M3"/>
<accession>A0A4C1Y3M3</accession>
<organism evidence="1 2">
    <name type="scientific">Eumeta variegata</name>
    <name type="common">Bagworm moth</name>
    <name type="synonym">Eumeta japonica</name>
    <dbReference type="NCBI Taxonomy" id="151549"/>
    <lineage>
        <taxon>Eukaryota</taxon>
        <taxon>Metazoa</taxon>
        <taxon>Ecdysozoa</taxon>
        <taxon>Arthropoda</taxon>
        <taxon>Hexapoda</taxon>
        <taxon>Insecta</taxon>
        <taxon>Pterygota</taxon>
        <taxon>Neoptera</taxon>
        <taxon>Endopterygota</taxon>
        <taxon>Lepidoptera</taxon>
        <taxon>Glossata</taxon>
        <taxon>Ditrysia</taxon>
        <taxon>Tineoidea</taxon>
        <taxon>Psychidae</taxon>
        <taxon>Oiketicinae</taxon>
        <taxon>Eumeta</taxon>
    </lineage>
</organism>
<protein>
    <submittedName>
        <fullName evidence="1">Uncharacterized protein</fullName>
    </submittedName>
</protein>
<keyword evidence="2" id="KW-1185">Reference proteome</keyword>
<gene>
    <name evidence="1" type="ORF">EVAR_55439_1</name>
</gene>
<dbReference type="Proteomes" id="UP000299102">
    <property type="component" value="Unassembled WGS sequence"/>
</dbReference>
<dbReference type="EMBL" id="BGZK01001064">
    <property type="protein sequence ID" value="GBP70120.1"/>
    <property type="molecule type" value="Genomic_DNA"/>
</dbReference>
<reference evidence="1 2" key="1">
    <citation type="journal article" date="2019" name="Commun. Biol.">
        <title>The bagworm genome reveals a unique fibroin gene that provides high tensile strength.</title>
        <authorList>
            <person name="Kono N."/>
            <person name="Nakamura H."/>
            <person name="Ohtoshi R."/>
            <person name="Tomita M."/>
            <person name="Numata K."/>
            <person name="Arakawa K."/>
        </authorList>
    </citation>
    <scope>NUCLEOTIDE SEQUENCE [LARGE SCALE GENOMIC DNA]</scope>
</reference>
<evidence type="ECO:0000313" key="1">
    <source>
        <dbReference type="EMBL" id="GBP70120.1"/>
    </source>
</evidence>
<proteinExistence type="predicted"/>
<comment type="caution">
    <text evidence="1">The sequence shown here is derived from an EMBL/GenBank/DDBJ whole genome shotgun (WGS) entry which is preliminary data.</text>
</comment>
<name>A0A4C1Y3M3_EUMVA</name>
<sequence>MITYLPIELRVRQTLFAIRVTLFIARSGAVLMRRLNKTQELLLLNMDTKKANIGNSVGWMNLIYVSRLDQGTSLKKHTKTSFKPMAILKLRTPHGFFIPSYLTHLIVII</sequence>